<organism evidence="1">
    <name type="scientific">Dermatophagoides farinae</name>
    <name type="common">American house dust mite</name>
    <dbReference type="NCBI Taxonomy" id="6954"/>
    <lineage>
        <taxon>Eukaryota</taxon>
        <taxon>Metazoa</taxon>
        <taxon>Ecdysozoa</taxon>
        <taxon>Arthropoda</taxon>
        <taxon>Chelicerata</taxon>
        <taxon>Arachnida</taxon>
        <taxon>Acari</taxon>
        <taxon>Acariformes</taxon>
        <taxon>Sarcoptiformes</taxon>
        <taxon>Astigmata</taxon>
        <taxon>Psoroptidia</taxon>
        <taxon>Analgoidea</taxon>
        <taxon>Pyroglyphidae</taxon>
        <taxon>Dermatophagoidinae</taxon>
        <taxon>Dermatophagoides</taxon>
    </lineage>
</organism>
<proteinExistence type="predicted"/>
<dbReference type="Proteomes" id="UP000828236">
    <property type="component" value="Unassembled WGS sequence"/>
</dbReference>
<gene>
    <name evidence="1" type="ORF">HUG17_4514</name>
</gene>
<name>A0A9D4SHP4_DERFA</name>
<comment type="caution">
    <text evidence="1">The sequence shown here is derived from an EMBL/GenBank/DDBJ whole genome shotgun (WGS) entry which is preliminary data.</text>
</comment>
<accession>A0A9D4SHP4</accession>
<protein>
    <submittedName>
        <fullName evidence="1">Uncharacterized protein</fullName>
    </submittedName>
</protein>
<dbReference type="EMBL" id="SDOV01000004">
    <property type="protein sequence ID" value="KAH7641470.1"/>
    <property type="molecule type" value="Genomic_DNA"/>
</dbReference>
<evidence type="ECO:0000313" key="1">
    <source>
        <dbReference type="EMBL" id="KAH7641470.1"/>
    </source>
</evidence>
<reference evidence="1" key="2">
    <citation type="journal article" date="2021" name="World Allergy Organ. J.">
        <title>Chromosome-level assembly of Dermatophagoides farinae genome and transcriptome reveals two novel allergens Der f 37 and Der f 39.</title>
        <authorList>
            <person name="Chen J."/>
            <person name="Cai Z."/>
            <person name="Fan D."/>
            <person name="Hu J."/>
            <person name="Hou Y."/>
            <person name="He Y."/>
            <person name="Zhang Z."/>
            <person name="Zhao Z."/>
            <person name="Gao P."/>
            <person name="Hu W."/>
            <person name="Sun J."/>
            <person name="Li J."/>
            <person name="Ji K."/>
        </authorList>
    </citation>
    <scope>NUCLEOTIDE SEQUENCE</scope>
    <source>
        <strain evidence="1">JKM2019</strain>
    </source>
</reference>
<reference evidence="1" key="1">
    <citation type="submission" date="2020-06" db="EMBL/GenBank/DDBJ databases">
        <authorList>
            <person name="Ji K."/>
            <person name="Li J."/>
        </authorList>
    </citation>
    <scope>NUCLEOTIDE SEQUENCE</scope>
    <source>
        <strain evidence="1">JKM2019</strain>
        <tissue evidence="1">Whole body</tissue>
    </source>
</reference>
<sequence>MDIKRAGKALSKEFEDPELINMYIQSMILKMTNVKDKYDTDGLGRLKRKLKNLRMPSFNLGPRYVDNTSQIVWKIANKFLINTFDDFVVVVVCLVSLEMNE</sequence>
<dbReference type="AlphaFoldDB" id="A0A9D4SHP4"/>